<feature type="domain" description="HEPN" evidence="2">
    <location>
        <begin position="11"/>
        <end position="89"/>
    </location>
</feature>
<protein>
    <recommendedName>
        <fullName evidence="2">HEPN domain-containing protein</fullName>
    </recommendedName>
</protein>
<keyword evidence="4" id="KW-1185">Reference proteome</keyword>
<dbReference type="SUPFAM" id="SSF81593">
    <property type="entry name" value="Nucleotidyltransferase substrate binding subunit/domain"/>
    <property type="match status" value="1"/>
</dbReference>
<dbReference type="RefSeq" id="WP_083447880.1">
    <property type="nucleotide sequence ID" value="NZ_CP011801.1"/>
</dbReference>
<reference evidence="3 4" key="1">
    <citation type="journal article" date="2015" name="Proc. Natl. Acad. Sci. U.S.A.">
        <title>Expanded metabolic versatility of ubiquitous nitrite-oxidizing bacteria from the genus Nitrospira.</title>
        <authorList>
            <person name="Koch H."/>
            <person name="Lucker S."/>
            <person name="Albertsen M."/>
            <person name="Kitzinger K."/>
            <person name="Herbold C."/>
            <person name="Spieck E."/>
            <person name="Nielsen P.H."/>
            <person name="Wagner M."/>
            <person name="Daims H."/>
        </authorList>
    </citation>
    <scope>NUCLEOTIDE SEQUENCE [LARGE SCALE GENOMIC DNA]</scope>
    <source>
        <strain evidence="3 4">NSP M-1</strain>
    </source>
</reference>
<evidence type="ECO:0000256" key="1">
    <source>
        <dbReference type="SAM" id="MobiDB-lite"/>
    </source>
</evidence>
<dbReference type="Gene3D" id="1.20.120.330">
    <property type="entry name" value="Nucleotidyltransferases domain 2"/>
    <property type="match status" value="1"/>
</dbReference>
<dbReference type="Proteomes" id="UP000069205">
    <property type="component" value="Chromosome"/>
</dbReference>
<proteinExistence type="predicted"/>
<accession>A0A0K2GCI6</accession>
<evidence type="ECO:0000259" key="2">
    <source>
        <dbReference type="Pfam" id="PF05168"/>
    </source>
</evidence>
<feature type="region of interest" description="Disordered" evidence="1">
    <location>
        <begin position="81"/>
        <end position="108"/>
    </location>
</feature>
<dbReference type="STRING" id="42253.NITMOv2_1892"/>
<gene>
    <name evidence="3" type="ORF">NITMOv2_1892</name>
</gene>
<dbReference type="OrthoDB" id="9811648at2"/>
<evidence type="ECO:0000313" key="3">
    <source>
        <dbReference type="EMBL" id="ALA58312.1"/>
    </source>
</evidence>
<evidence type="ECO:0000313" key="4">
    <source>
        <dbReference type="Proteomes" id="UP000069205"/>
    </source>
</evidence>
<organism evidence="3 4">
    <name type="scientific">Nitrospira moscoviensis</name>
    <dbReference type="NCBI Taxonomy" id="42253"/>
    <lineage>
        <taxon>Bacteria</taxon>
        <taxon>Pseudomonadati</taxon>
        <taxon>Nitrospirota</taxon>
        <taxon>Nitrospiria</taxon>
        <taxon>Nitrospirales</taxon>
        <taxon>Nitrospiraceae</taxon>
        <taxon>Nitrospira</taxon>
    </lineage>
</organism>
<sequence>MTEPRDALQQVRQWVEKAEHDLRNAEHTLTIRDEDCPFDTVCFHAQQCVEKYLKGWLASRQLDAPRSHDLVVLLNLALAAGPRPQSARRATPESLHHRSPISRGLGPD</sequence>
<dbReference type="InterPro" id="IPR007842">
    <property type="entry name" value="HEPN_dom"/>
</dbReference>
<dbReference type="KEGG" id="nmv:NITMOv2_1892"/>
<dbReference type="AlphaFoldDB" id="A0A0K2GCI6"/>
<name>A0A0K2GCI6_NITMO</name>
<dbReference type="Pfam" id="PF05168">
    <property type="entry name" value="HEPN"/>
    <property type="match status" value="1"/>
</dbReference>
<dbReference type="EMBL" id="CP011801">
    <property type="protein sequence ID" value="ALA58312.1"/>
    <property type="molecule type" value="Genomic_DNA"/>
</dbReference>